<evidence type="ECO:0008006" key="3">
    <source>
        <dbReference type="Google" id="ProtNLM"/>
    </source>
</evidence>
<accession>A0A1G1VVB1</accession>
<sequence>MPSQRFIHLIADYGLGDPSFGEVIQRLTNLLPEATIHPTSVPAFDTLATGFWIYQYAFGEHPKGMAIFANTAPRKDNKQPRRDNEGEGLMYALLENGVEVMAVNSGYCFSFVRPQMKKFHAVLVRNKGSQFRSRDFYPQVFAKHLNGGNVLGKSVDPSVIPDIPKHQIAWVDGYGNIKTTVRQSALKIKPGTKVKVAINGVKRTALVVGGVFSVAEGELSLSPGSSGHGDRFCELILRGGSAALLFDYPKIGSVVKFS</sequence>
<evidence type="ECO:0000313" key="2">
    <source>
        <dbReference type="Proteomes" id="UP000176723"/>
    </source>
</evidence>
<dbReference type="InterPro" id="IPR023228">
    <property type="entry name" value="SAM_OH_AdoTrfase_N_sf"/>
</dbReference>
<organism evidence="1 2">
    <name type="scientific">Candidatus Chisholmbacteria bacterium RIFCSPLOWO2_01_FULL_49_14</name>
    <dbReference type="NCBI Taxonomy" id="1797593"/>
    <lineage>
        <taxon>Bacteria</taxon>
        <taxon>Candidatus Chisholmiibacteriota</taxon>
    </lineage>
</organism>
<name>A0A1G1VVB1_9BACT</name>
<dbReference type="Gene3D" id="2.40.30.90">
    <property type="entry name" value="Bacterial fluorinating enzyme like"/>
    <property type="match status" value="1"/>
</dbReference>
<dbReference type="Proteomes" id="UP000176723">
    <property type="component" value="Unassembled WGS sequence"/>
</dbReference>
<gene>
    <name evidence="1" type="ORF">A3A65_04290</name>
</gene>
<protein>
    <recommendedName>
        <fullName evidence="3">S-adenosyl-l-methionine hydroxide adenosyltransferase</fullName>
    </recommendedName>
</protein>
<dbReference type="InterPro" id="IPR023227">
    <property type="entry name" value="SAM_OH_AdoTrfase_C_sf"/>
</dbReference>
<dbReference type="AlphaFoldDB" id="A0A1G1VVB1"/>
<dbReference type="SUPFAM" id="SSF102522">
    <property type="entry name" value="Bacterial fluorinating enzyme, N-terminal domain"/>
    <property type="match status" value="1"/>
</dbReference>
<evidence type="ECO:0000313" key="1">
    <source>
        <dbReference type="EMBL" id="OGY19312.1"/>
    </source>
</evidence>
<proteinExistence type="predicted"/>
<reference evidence="1 2" key="1">
    <citation type="journal article" date="2016" name="Nat. Commun.">
        <title>Thousands of microbial genomes shed light on interconnected biogeochemical processes in an aquifer system.</title>
        <authorList>
            <person name="Anantharaman K."/>
            <person name="Brown C.T."/>
            <person name="Hug L.A."/>
            <person name="Sharon I."/>
            <person name="Castelle C.J."/>
            <person name="Probst A.J."/>
            <person name="Thomas B.C."/>
            <person name="Singh A."/>
            <person name="Wilkins M.J."/>
            <person name="Karaoz U."/>
            <person name="Brodie E.L."/>
            <person name="Williams K.H."/>
            <person name="Hubbard S.S."/>
            <person name="Banfield J.F."/>
        </authorList>
    </citation>
    <scope>NUCLEOTIDE SEQUENCE [LARGE SCALE GENOMIC DNA]</scope>
</reference>
<dbReference type="STRING" id="1797593.A3A65_04290"/>
<dbReference type="SUPFAM" id="SSF101852">
    <property type="entry name" value="Bacterial fluorinating enzyme, C-terminal domain"/>
    <property type="match status" value="1"/>
</dbReference>
<dbReference type="EMBL" id="MHCL01000029">
    <property type="protein sequence ID" value="OGY19312.1"/>
    <property type="molecule type" value="Genomic_DNA"/>
</dbReference>
<comment type="caution">
    <text evidence="1">The sequence shown here is derived from an EMBL/GenBank/DDBJ whole genome shotgun (WGS) entry which is preliminary data.</text>
</comment>